<dbReference type="Proteomes" id="UP001232584">
    <property type="component" value="Unassembled WGS sequence"/>
</dbReference>
<evidence type="ECO:0000313" key="2">
    <source>
        <dbReference type="EMBL" id="MDQ0555742.1"/>
    </source>
</evidence>
<dbReference type="InterPro" id="IPR003251">
    <property type="entry name" value="Rr_diiron-bd_dom"/>
</dbReference>
<name>A0ABU0MXW9_9FIRM</name>
<protein>
    <submittedName>
        <fullName evidence="2">Rubrerythrin</fullName>
    </submittedName>
</protein>
<organism evidence="2 3">
    <name type="scientific">Paraclostridium ghonii</name>
    <dbReference type="NCBI Taxonomy" id="29358"/>
    <lineage>
        <taxon>Bacteria</taxon>
        <taxon>Bacillati</taxon>
        <taxon>Bacillota</taxon>
        <taxon>Clostridia</taxon>
        <taxon>Peptostreptococcales</taxon>
        <taxon>Peptostreptococcaceae</taxon>
        <taxon>Paraclostridium</taxon>
    </lineage>
</organism>
<dbReference type="EMBL" id="JAUSWG010000003">
    <property type="protein sequence ID" value="MDQ0555742.1"/>
    <property type="molecule type" value="Genomic_DNA"/>
</dbReference>
<dbReference type="RefSeq" id="WP_307503579.1">
    <property type="nucleotide sequence ID" value="NZ_BAAACE010000028.1"/>
</dbReference>
<reference evidence="2 3" key="1">
    <citation type="submission" date="2023-07" db="EMBL/GenBank/DDBJ databases">
        <title>Genomic Encyclopedia of Type Strains, Phase IV (KMG-IV): sequencing the most valuable type-strain genomes for metagenomic binning, comparative biology and taxonomic classification.</title>
        <authorList>
            <person name="Goeker M."/>
        </authorList>
    </citation>
    <scope>NUCLEOTIDE SEQUENCE [LARGE SCALE GENOMIC DNA]</scope>
    <source>
        <strain evidence="2 3">DSM 15049</strain>
    </source>
</reference>
<dbReference type="CDD" id="cd00657">
    <property type="entry name" value="Ferritin_like"/>
    <property type="match status" value="1"/>
</dbReference>
<proteinExistence type="predicted"/>
<dbReference type="Pfam" id="PF02915">
    <property type="entry name" value="Rubrerythrin"/>
    <property type="match status" value="1"/>
</dbReference>
<feature type="domain" description="Rubrerythrin diiron-binding" evidence="1">
    <location>
        <begin position="19"/>
        <end position="145"/>
    </location>
</feature>
<sequence length="157" mass="18449">MYNWIYPNPMQLQNSINLIASSVEDERSASEFYKWLIDNIPTEKLSTRQSTKIKKIIESIRDDELNHNNMFKKMYTQITGKEAIPEEEAFIPPKSFRLGIEEAMEGELNAVKKYREIIEGLPSPYYRDKVFNILSDELRHANLYNFIYTNISTGNEE</sequence>
<comment type="caution">
    <text evidence="2">The sequence shown here is derived from an EMBL/GenBank/DDBJ whole genome shotgun (WGS) entry which is preliminary data.</text>
</comment>
<dbReference type="SUPFAM" id="SSF47240">
    <property type="entry name" value="Ferritin-like"/>
    <property type="match status" value="1"/>
</dbReference>
<evidence type="ECO:0000259" key="1">
    <source>
        <dbReference type="Pfam" id="PF02915"/>
    </source>
</evidence>
<evidence type="ECO:0000313" key="3">
    <source>
        <dbReference type="Proteomes" id="UP001232584"/>
    </source>
</evidence>
<dbReference type="InterPro" id="IPR009078">
    <property type="entry name" value="Ferritin-like_SF"/>
</dbReference>
<dbReference type="Gene3D" id="1.20.1260.10">
    <property type="match status" value="1"/>
</dbReference>
<keyword evidence="3" id="KW-1185">Reference proteome</keyword>
<gene>
    <name evidence="2" type="ORF">QOZ92_000855</name>
</gene>
<accession>A0ABU0MXW9</accession>
<dbReference type="InterPro" id="IPR012347">
    <property type="entry name" value="Ferritin-like"/>
</dbReference>